<protein>
    <submittedName>
        <fullName evidence="2">Uncharacterized protein</fullName>
    </submittedName>
</protein>
<dbReference type="EMBL" id="LAZR01003653">
    <property type="protein sequence ID" value="KKN16045.1"/>
    <property type="molecule type" value="Genomic_DNA"/>
</dbReference>
<gene>
    <name evidence="2" type="ORF">LCGC14_0980070</name>
</gene>
<proteinExistence type="predicted"/>
<evidence type="ECO:0000313" key="2">
    <source>
        <dbReference type="EMBL" id="KKN16045.1"/>
    </source>
</evidence>
<feature type="compositionally biased region" description="Acidic residues" evidence="1">
    <location>
        <begin position="18"/>
        <end position="39"/>
    </location>
</feature>
<comment type="caution">
    <text evidence="2">The sequence shown here is derived from an EMBL/GenBank/DDBJ whole genome shotgun (WGS) entry which is preliminary data.</text>
</comment>
<reference evidence="2" key="1">
    <citation type="journal article" date="2015" name="Nature">
        <title>Complex archaea that bridge the gap between prokaryotes and eukaryotes.</title>
        <authorList>
            <person name="Spang A."/>
            <person name="Saw J.H."/>
            <person name="Jorgensen S.L."/>
            <person name="Zaremba-Niedzwiedzka K."/>
            <person name="Martijn J."/>
            <person name="Lind A.E."/>
            <person name="van Eijk R."/>
            <person name="Schleper C."/>
            <person name="Guy L."/>
            <person name="Ettema T.J."/>
        </authorList>
    </citation>
    <scope>NUCLEOTIDE SEQUENCE</scope>
</reference>
<feature type="region of interest" description="Disordered" evidence="1">
    <location>
        <begin position="1"/>
        <end position="39"/>
    </location>
</feature>
<evidence type="ECO:0000256" key="1">
    <source>
        <dbReference type="SAM" id="MobiDB-lite"/>
    </source>
</evidence>
<accession>A0A0F9N932</accession>
<sequence length="39" mass="4501">MKDITIIITDNSENQSNESEESMPGEDWMYDDDINSGLY</sequence>
<dbReference type="AlphaFoldDB" id="A0A0F9N932"/>
<organism evidence="2">
    <name type="scientific">marine sediment metagenome</name>
    <dbReference type="NCBI Taxonomy" id="412755"/>
    <lineage>
        <taxon>unclassified sequences</taxon>
        <taxon>metagenomes</taxon>
        <taxon>ecological metagenomes</taxon>
    </lineage>
</organism>
<name>A0A0F9N932_9ZZZZ</name>